<dbReference type="EMBL" id="JABUPJ010000087">
    <property type="protein sequence ID" value="NYQ42001.1"/>
    <property type="molecule type" value="Genomic_DNA"/>
</dbReference>
<proteinExistence type="predicted"/>
<sequence>MKNKSPDLWLLFYLFSRCILLISILSFSGILFGQVVSFFKAGSHISFSKDDIYFIVKIGCGVGGLLGSGLWLLAKVEFYFKNKK</sequence>
<organism evidence="2 4">
    <name type="scientific">Escherichia coli</name>
    <dbReference type="NCBI Taxonomy" id="562"/>
    <lineage>
        <taxon>Bacteria</taxon>
        <taxon>Pseudomonadati</taxon>
        <taxon>Pseudomonadota</taxon>
        <taxon>Gammaproteobacteria</taxon>
        <taxon>Enterobacterales</taxon>
        <taxon>Enterobacteriaceae</taxon>
        <taxon>Escherichia</taxon>
    </lineage>
</organism>
<dbReference type="RefSeq" id="WP_000792318.1">
    <property type="nucleotide sequence ID" value="NZ_AP026108.1"/>
</dbReference>
<reference evidence="2 4" key="1">
    <citation type="submission" date="2019-04" db="EMBL/GenBank/DDBJ databases">
        <authorList>
            <consortium name="NARMS: The National Antimicrobial Resistance Monitoring System"/>
        </authorList>
    </citation>
    <scope>NUCLEOTIDE SEQUENCE [LARGE SCALE GENOMIC DNA]</scope>
    <source>
        <strain evidence="2 4">FSIS11919500</strain>
    </source>
</reference>
<protein>
    <submittedName>
        <fullName evidence="2">Uncharacterized protein</fullName>
    </submittedName>
</protein>
<evidence type="ECO:0000313" key="3">
    <source>
        <dbReference type="EMBL" id="NYQ42001.1"/>
    </source>
</evidence>
<dbReference type="EMBL" id="AASEPP010000112">
    <property type="protein sequence ID" value="EFC2249542.1"/>
    <property type="molecule type" value="Genomic_DNA"/>
</dbReference>
<gene>
    <name evidence="2" type="ORF">E5H86_28150</name>
    <name evidence="3" type="ORF">G4A38_26545</name>
</gene>
<name>A0A0B1GBS7_ECOLX</name>
<comment type="caution">
    <text evidence="2">The sequence shown here is derived from an EMBL/GenBank/DDBJ whole genome shotgun (WGS) entry which is preliminary data.</text>
</comment>
<reference evidence="3" key="2">
    <citation type="journal article" date="2020" name="J. Appl. Microbiol.">
        <title>Genetic characterization of Shigatoxigenic and enteropathogenic Escherichia coli O80:H2 from diarrheic and septicemic calves and relatedness to human Shigatoxigenic E. coli O80:H2.</title>
        <authorList>
            <person name="Habets A."/>
            <person name="Crombe F."/>
            <person name="Nakamura K."/>
            <person name="Guerin V."/>
            <person name="De Rauw K."/>
            <person name="Pierard D."/>
            <person name="Saulmont M."/>
            <person name="Hayashi T."/>
            <person name="Mainil J.G."/>
            <person name="Thiry D."/>
        </authorList>
    </citation>
    <scope>NUCLEOTIDE SEQUENCE [LARGE SCALE GENOMIC DNA]</scope>
    <source>
        <strain evidence="3">EH3306</strain>
    </source>
</reference>
<accession>A0A0B1GBS7</accession>
<feature type="transmembrane region" description="Helical" evidence="1">
    <location>
        <begin position="12"/>
        <end position="32"/>
    </location>
</feature>
<dbReference type="AlphaFoldDB" id="A0A0B1GBS7"/>
<keyword evidence="1" id="KW-0812">Transmembrane</keyword>
<dbReference type="Proteomes" id="UP000540485">
    <property type="component" value="Unassembled WGS sequence"/>
</dbReference>
<dbReference type="Proteomes" id="UP000531916">
    <property type="component" value="Unassembled WGS sequence"/>
</dbReference>
<evidence type="ECO:0000313" key="2">
    <source>
        <dbReference type="EMBL" id="EFC2249542.1"/>
    </source>
</evidence>
<keyword evidence="1" id="KW-1133">Transmembrane helix</keyword>
<evidence type="ECO:0000313" key="4">
    <source>
        <dbReference type="Proteomes" id="UP000531916"/>
    </source>
</evidence>
<feature type="transmembrane region" description="Helical" evidence="1">
    <location>
        <begin position="52"/>
        <end position="74"/>
    </location>
</feature>
<keyword evidence="1" id="KW-0472">Membrane</keyword>
<evidence type="ECO:0000256" key="1">
    <source>
        <dbReference type="SAM" id="Phobius"/>
    </source>
</evidence>